<evidence type="ECO:0000256" key="1">
    <source>
        <dbReference type="SAM" id="MobiDB-lite"/>
    </source>
</evidence>
<evidence type="ECO:0000313" key="4">
    <source>
        <dbReference type="Proteomes" id="UP000186601"/>
    </source>
</evidence>
<dbReference type="AlphaFoldDB" id="A0A2R6PYY0"/>
<dbReference type="PANTHER" id="PTHR13383">
    <property type="entry name" value="RIBONUCLEASE H2 SUBUNIT B"/>
    <property type="match status" value="1"/>
</dbReference>
<name>A0A2R6PYY0_9APHY</name>
<protein>
    <recommendedName>
        <fullName evidence="2">Ribonuclease H2 subunit B wHTH domain-containing protein</fullName>
    </recommendedName>
</protein>
<reference evidence="3 4" key="1">
    <citation type="submission" date="2018-02" db="EMBL/GenBank/DDBJ databases">
        <title>Genome sequence of the basidiomycete white-rot fungus Phlebia centrifuga.</title>
        <authorList>
            <person name="Granchi Z."/>
            <person name="Peng M."/>
            <person name="de Vries R.P."/>
            <person name="Hilden K."/>
            <person name="Makela M.R."/>
            <person name="Grigoriev I."/>
            <person name="Riley R."/>
        </authorList>
    </citation>
    <scope>NUCLEOTIDE SEQUENCE [LARGE SCALE GENOMIC DNA]</scope>
    <source>
        <strain evidence="3 4">FBCC195</strain>
    </source>
</reference>
<sequence>MVSHVGILPSDVIDSLVARLNVADEQSGLRFLRLPHPRTGKPIQDTKRLGGLLGNDRCALTVSSISTEGRTENIHIGGTGRSTSKRAVMVHVRGRSGGRSVIYVYDAQCVLMKMLDGKLLMMTPVDPAFLLARILKATMPKEGVVSNFRPADDIFEDAVEKLVRSPPASPNPKDPSTQLSENDLNRFLSLDCARSALKRVCETKEITPEIMVYRYSQEKFVETLKVKVARLAIPALFESSNTLIRGLAKDGLMEDGKEALLESGRMRAACDLVSQYIAPDVYNALLASYDFAVLTVYLKGLDDEATAQAASRMDKVEARESQSSSAPGNEKKRKGQAKASQGVEKLKKVNTKGMSKLSSFFQAKSAS</sequence>
<comment type="caution">
    <text evidence="3">The sequence shown here is derived from an EMBL/GenBank/DDBJ whole genome shotgun (WGS) entry which is preliminary data.</text>
</comment>
<dbReference type="InterPro" id="IPR019024">
    <property type="entry name" value="RNase_H2_suB_wHTH"/>
</dbReference>
<dbReference type="CDD" id="cd09270">
    <property type="entry name" value="RNase_H2-B"/>
    <property type="match status" value="1"/>
</dbReference>
<feature type="region of interest" description="Disordered" evidence="1">
    <location>
        <begin position="312"/>
        <end position="350"/>
    </location>
</feature>
<dbReference type="Pfam" id="PF09468">
    <property type="entry name" value="RNase_H2-Ydr279"/>
    <property type="match status" value="1"/>
</dbReference>
<dbReference type="STRING" id="98765.A0A2R6PYY0"/>
<dbReference type="InterPro" id="IPR040456">
    <property type="entry name" value="RNase_H2_suB"/>
</dbReference>
<organism evidence="3 4">
    <name type="scientific">Hermanssonia centrifuga</name>
    <dbReference type="NCBI Taxonomy" id="98765"/>
    <lineage>
        <taxon>Eukaryota</taxon>
        <taxon>Fungi</taxon>
        <taxon>Dikarya</taxon>
        <taxon>Basidiomycota</taxon>
        <taxon>Agaricomycotina</taxon>
        <taxon>Agaricomycetes</taxon>
        <taxon>Polyporales</taxon>
        <taxon>Meruliaceae</taxon>
        <taxon>Hermanssonia</taxon>
    </lineage>
</organism>
<evidence type="ECO:0000313" key="3">
    <source>
        <dbReference type="EMBL" id="PSR98937.1"/>
    </source>
</evidence>
<keyword evidence="4" id="KW-1185">Reference proteome</keyword>
<dbReference type="EMBL" id="MLYV02000429">
    <property type="protein sequence ID" value="PSR98937.1"/>
    <property type="molecule type" value="Genomic_DNA"/>
</dbReference>
<dbReference type="GO" id="GO:0032299">
    <property type="term" value="C:ribonuclease H2 complex"/>
    <property type="evidence" value="ECO:0007669"/>
    <property type="project" value="InterPro"/>
</dbReference>
<dbReference type="GO" id="GO:0005654">
    <property type="term" value="C:nucleoplasm"/>
    <property type="evidence" value="ECO:0007669"/>
    <property type="project" value="TreeGrafter"/>
</dbReference>
<feature type="domain" description="Ribonuclease H2 subunit B wHTH" evidence="2">
    <location>
        <begin position="137"/>
        <end position="285"/>
    </location>
</feature>
<dbReference type="GO" id="GO:0006401">
    <property type="term" value="P:RNA catabolic process"/>
    <property type="evidence" value="ECO:0007669"/>
    <property type="project" value="TreeGrafter"/>
</dbReference>
<dbReference type="Gene3D" id="1.10.20.120">
    <property type="match status" value="1"/>
</dbReference>
<dbReference type="OrthoDB" id="29098at2759"/>
<dbReference type="PANTHER" id="PTHR13383:SF11">
    <property type="entry name" value="RIBONUCLEASE H2 SUBUNIT B"/>
    <property type="match status" value="1"/>
</dbReference>
<gene>
    <name evidence="3" type="ORF">PHLCEN_2v4257</name>
</gene>
<accession>A0A2R6PYY0</accession>
<evidence type="ECO:0000259" key="2">
    <source>
        <dbReference type="Pfam" id="PF09468"/>
    </source>
</evidence>
<dbReference type="Proteomes" id="UP000186601">
    <property type="component" value="Unassembled WGS sequence"/>
</dbReference>
<proteinExistence type="predicted"/>